<comment type="similarity">
    <text evidence="1 4">Belongs to the fatty acyl-CoA reductase family.</text>
</comment>
<dbReference type="GO" id="GO:0035336">
    <property type="term" value="P:long-chain fatty-acyl-CoA metabolic process"/>
    <property type="evidence" value="ECO:0007669"/>
    <property type="project" value="TreeGrafter"/>
</dbReference>
<organism evidence="7 8">
    <name type="scientific">Cucurbita argyrosperma subsp. sororia</name>
    <dbReference type="NCBI Taxonomy" id="37648"/>
    <lineage>
        <taxon>Eukaryota</taxon>
        <taxon>Viridiplantae</taxon>
        <taxon>Streptophyta</taxon>
        <taxon>Embryophyta</taxon>
        <taxon>Tracheophyta</taxon>
        <taxon>Spermatophyta</taxon>
        <taxon>Magnoliopsida</taxon>
        <taxon>eudicotyledons</taxon>
        <taxon>Gunneridae</taxon>
        <taxon>Pentapetalae</taxon>
        <taxon>rosids</taxon>
        <taxon>fabids</taxon>
        <taxon>Cucurbitales</taxon>
        <taxon>Cucurbitaceae</taxon>
        <taxon>Cucurbiteae</taxon>
        <taxon>Cucurbita</taxon>
    </lineage>
</organism>
<keyword evidence="2 4" id="KW-0444">Lipid biosynthesis</keyword>
<sequence length="1756" mass="202443">MVEKILRAHHNVKKLYLLLRNVDQITVSKHFYDEVVEKELFRVLKEKWGGDLKTLISEKIYLVPGDISSPNMGLKDSNLLEEMKNEVEIIVNFAATTNFDERYDVAFSTNTLGARHVLNFAEQCSNLKILVHVSTAYVSNQREGVILETPCTLVESVDGTSKLDIETERKIIEDSLRELRNNRDIDEITRSLTMKDLGTKRAKMYGYPNTYTFTKAMGEMLINDKSDNLRLIIVRPTIVTSTYKEPFPGWIEGLRTIDGLIDGYGKGKLAFFPSNASSILDVIPADMVVNGIIMAILAHKLQPFGHTLIYHIGSSMRNAMSNIDLCSYILQYFTEKPWIDKDGKTIKIKKLTLFNDMASFHRHMTIRYLIFLKGFEFVNRAFCYAFQDKCNDLRGKFDWVMRQVELYDSFLFFKARFDDTNLEKLRIAARDNNINPNTSLLDPEDINWEDYFLNIHIPGLIKHVVEKELFRVLKEQWGGDLETLVSEKIHLVPGDISYPNMGLNDSDLLEEMKNEVEIIINFAATTHFDERYDVAFGTNTLGAKHVVNFAKGCSNLEILVYVSTAFVSNQREGVILETPCKLVESVDGTSKLDIETERKIIEDSLRELRNNRDINEITRSLAMKDLGTKRSKMYGYPNTYTFTKAMGEMLVNDKIDNLPLIIMRPTIVTSTYKEPFPGWIEGLRTIDGFIVGYAKGKVTHFPLGARSILDLIPADMVVNAIIMAISAHKLQPSRHTIIYHVSSSMRNSISNINSLNYILRYFTEKPWINKDGKTIKIKKLTLFNDLASFYRYMTIRYLVLLKSFEFANKAFCNSFQHKYNDLQRKFNWVMRQIELYDSFLFFKARFDDTNLEKLRIAARDNNINPNTSLLDPKDINWEDYFLNIHIPELVKHVVEKELFRVLKEKWGGDLKTLVSEKIYLVPGDISYPNMGLNDSDLLEEMKNQVEIIINLAATTHFDERYDVAFGTNTLGAKHVLNFAKGCSNLEILVHVSTAYVSNQREGVILETPCKLVESVDGTSKLDIESERKIIEDSLRELRNNRDINETTRSLAMKDLGTERSKMYGYPNTYTFTKAMGEMLVNDRTDNLPLIIMRPSIVTSTYKEPFPGWIEGLRTIDGFIVGYAKGKVTHFPLGAGSILDLIPADMVVNAIIMAISAHKLRPSKHTIIYHVSSSMRNSISNINSLNYILQYFTEKPWINKDGKAIKIKKLTLFNDMASFHRYMTLRYLVFLKGFEFVNKAFFYSFQDKYNDLQRKFNWVMRQVELYDSFLFFKARFDDTNLEKLQIVARDNNVNPNTLLLDPKDINWEDYFLNIHVPGLVKYVVEKELFKVLSEKWGGDLKTLVSEKICLVSGDISSPNMGLKDSNLLEEMKNRVEIIINFAASTNFDERYDVAFGTNVLGAKHVLNFAKQCSNFEILVHVSTDVLSAFVSNQREGVILETPCKLDESVDGTSKLNIESERKIIEESLRELRNNRDINEIMRSLVMKDLGTKRAKMYGYPNTYAFTKAMGEMLMNDRIDNLPLIIMRPTIITSTYKEPFPGWIEGLRTIDGFIVGYGKGKVTRFPSDVSSILDLVPADMVVNAIIMAILTHKLQPSGRTIIYHIGSSMRNSMRIDTLFSYIHQYFTKKPWMNEDGKVIKVKKITSFNNIASFHRYMTIHYVFLKGFEFVNKAFCYSFQDKYNDLRRKFNWVMRQVELYNSFIFFKAKFDDTNLKKLRIVARDNGINPNTSLLDPKDINWEDYFLNIHVPGLVKYVMK</sequence>
<evidence type="ECO:0000256" key="2">
    <source>
        <dbReference type="ARBA" id="ARBA00022516"/>
    </source>
</evidence>
<dbReference type="PANTHER" id="PTHR11011:SF99">
    <property type="entry name" value="FATTY ACYL-COA REDUCTASE 3"/>
    <property type="match status" value="1"/>
</dbReference>
<feature type="domain" description="Fatty acyl-CoA reductase C-terminal" evidence="5">
    <location>
        <begin position="1658"/>
        <end position="1756"/>
    </location>
</feature>
<dbReference type="Pfam" id="PF03015">
    <property type="entry name" value="Sterile"/>
    <property type="match status" value="1"/>
</dbReference>
<proteinExistence type="inferred from homology"/>
<evidence type="ECO:0000256" key="4">
    <source>
        <dbReference type="RuleBase" id="RU363097"/>
    </source>
</evidence>
<feature type="domain" description="Thioester reductase (TE)" evidence="6">
    <location>
        <begin position="1"/>
        <end position="292"/>
    </location>
</feature>
<keyword evidence="8" id="KW-1185">Reference proteome</keyword>
<dbReference type="InterPro" id="IPR026055">
    <property type="entry name" value="FAR"/>
</dbReference>
<dbReference type="PANTHER" id="PTHR11011">
    <property type="entry name" value="MALE STERILITY PROTEIN 2-RELATED"/>
    <property type="match status" value="1"/>
</dbReference>
<keyword evidence="3 4" id="KW-0443">Lipid metabolism</keyword>
<dbReference type="Proteomes" id="UP000685013">
    <property type="component" value="Chromosome 20"/>
</dbReference>
<dbReference type="InterPro" id="IPR033640">
    <property type="entry name" value="FAR_C"/>
</dbReference>
<dbReference type="CDD" id="cd05236">
    <property type="entry name" value="FAR-N_SDR_e"/>
    <property type="match status" value="4"/>
</dbReference>
<evidence type="ECO:0000259" key="6">
    <source>
        <dbReference type="Pfam" id="PF07993"/>
    </source>
</evidence>
<comment type="function">
    <text evidence="4">Catalyzes the reduction of fatty acyl-CoA to fatty alcohols.</text>
</comment>
<feature type="domain" description="Thioester reductase (TE)" evidence="6">
    <location>
        <begin position="892"/>
        <end position="1150"/>
    </location>
</feature>
<dbReference type="GO" id="GO:0080019">
    <property type="term" value="F:alcohol-forming very long-chain fatty acyl-CoA reductase activity"/>
    <property type="evidence" value="ECO:0007669"/>
    <property type="project" value="InterPro"/>
</dbReference>
<protein>
    <recommendedName>
        <fullName evidence="4">Fatty acyl-CoA reductase</fullName>
        <ecNumber evidence="4">1.2.1.84</ecNumber>
    </recommendedName>
</protein>
<keyword evidence="4" id="KW-0560">Oxidoreductase</keyword>
<dbReference type="Pfam" id="PF07993">
    <property type="entry name" value="NAD_binding_4"/>
    <property type="match status" value="4"/>
</dbReference>
<accession>A0AAV6LTK2</accession>
<comment type="caution">
    <text evidence="7">The sequence shown here is derived from an EMBL/GenBank/DDBJ whole genome shotgun (WGS) entry which is preliminary data.</text>
</comment>
<dbReference type="EMBL" id="JAGKQH010000020">
    <property type="protein sequence ID" value="KAG6570487.1"/>
    <property type="molecule type" value="Genomic_DNA"/>
</dbReference>
<keyword evidence="4" id="KW-0521">NADP</keyword>
<name>A0AAV6LTK2_9ROSI</name>
<reference evidence="7 8" key="1">
    <citation type="journal article" date="2021" name="Hortic Res">
        <title>The domestication of Cucurbita argyrosperma as revealed by the genome of its wild relative.</title>
        <authorList>
            <person name="Barrera-Redondo J."/>
            <person name="Sanchez-de la Vega G."/>
            <person name="Aguirre-Liguori J.A."/>
            <person name="Castellanos-Morales G."/>
            <person name="Gutierrez-Guerrero Y.T."/>
            <person name="Aguirre-Dugua X."/>
            <person name="Aguirre-Planter E."/>
            <person name="Tenaillon M.I."/>
            <person name="Lira-Saade R."/>
            <person name="Eguiarte L.E."/>
        </authorList>
    </citation>
    <scope>NUCLEOTIDE SEQUENCE [LARGE SCALE GENOMIC DNA]</scope>
    <source>
        <strain evidence="7">JBR-2021</strain>
    </source>
</reference>
<feature type="domain" description="Thioester reductase (TE)" evidence="6">
    <location>
        <begin position="463"/>
        <end position="721"/>
    </location>
</feature>
<evidence type="ECO:0000256" key="3">
    <source>
        <dbReference type="ARBA" id="ARBA00023098"/>
    </source>
</evidence>
<evidence type="ECO:0000256" key="1">
    <source>
        <dbReference type="ARBA" id="ARBA00005928"/>
    </source>
</evidence>
<evidence type="ECO:0000313" key="8">
    <source>
        <dbReference type="Proteomes" id="UP000685013"/>
    </source>
</evidence>
<dbReference type="GO" id="GO:0102965">
    <property type="term" value="F:alcohol-forming long-chain fatty acyl-CoA reductase activity"/>
    <property type="evidence" value="ECO:0007669"/>
    <property type="project" value="UniProtKB-EC"/>
</dbReference>
<feature type="domain" description="Thioester reductase (TE)" evidence="6">
    <location>
        <begin position="1324"/>
        <end position="1583"/>
    </location>
</feature>
<evidence type="ECO:0000313" key="7">
    <source>
        <dbReference type="EMBL" id="KAG6570487.1"/>
    </source>
</evidence>
<dbReference type="EC" id="1.2.1.84" evidence="4"/>
<comment type="catalytic activity">
    <reaction evidence="4">
        <text>a long-chain fatty acyl-CoA + 2 NADPH + 2 H(+) = a long-chain primary fatty alcohol + 2 NADP(+) + CoA</text>
        <dbReference type="Rhea" id="RHEA:52716"/>
        <dbReference type="ChEBI" id="CHEBI:15378"/>
        <dbReference type="ChEBI" id="CHEBI:57287"/>
        <dbReference type="ChEBI" id="CHEBI:57783"/>
        <dbReference type="ChEBI" id="CHEBI:58349"/>
        <dbReference type="ChEBI" id="CHEBI:77396"/>
        <dbReference type="ChEBI" id="CHEBI:83139"/>
        <dbReference type="EC" id="1.2.1.84"/>
    </reaction>
</comment>
<dbReference type="GO" id="GO:0010345">
    <property type="term" value="P:suberin biosynthetic process"/>
    <property type="evidence" value="ECO:0007669"/>
    <property type="project" value="TreeGrafter"/>
</dbReference>
<evidence type="ECO:0000259" key="5">
    <source>
        <dbReference type="Pfam" id="PF03015"/>
    </source>
</evidence>
<gene>
    <name evidence="7" type="primary">FAR3</name>
    <name evidence="7" type="ORF">SDJN03_29402</name>
</gene>
<dbReference type="InterPro" id="IPR013120">
    <property type="entry name" value="FAR_NAD-bd"/>
</dbReference>
<feature type="non-terminal residue" evidence="7">
    <location>
        <position position="1"/>
    </location>
</feature>